<evidence type="ECO:0000313" key="2">
    <source>
        <dbReference type="EMBL" id="KAL2056166.1"/>
    </source>
</evidence>
<evidence type="ECO:0000313" key="3">
    <source>
        <dbReference type="Proteomes" id="UP001590951"/>
    </source>
</evidence>
<comment type="caution">
    <text evidence="2">The sequence shown here is derived from an EMBL/GenBank/DDBJ whole genome shotgun (WGS) entry which is preliminary data.</text>
</comment>
<comment type="similarity">
    <text evidence="1">Belongs to the TTI2 family.</text>
</comment>
<dbReference type="Pfam" id="PF10521">
    <property type="entry name" value="Tti2"/>
    <property type="match status" value="1"/>
</dbReference>
<keyword evidence="3" id="KW-1185">Reference proteome</keyword>
<protein>
    <submittedName>
        <fullName evidence="2">Uncharacterized protein</fullName>
    </submittedName>
</protein>
<dbReference type="PANTHER" id="PTHR32226:SF2">
    <property type="entry name" value="TELO2-INTERACTING PROTEIN 2"/>
    <property type="match status" value="1"/>
</dbReference>
<dbReference type="Proteomes" id="UP001590951">
    <property type="component" value="Unassembled WGS sequence"/>
</dbReference>
<dbReference type="EMBL" id="JBHFEH010000009">
    <property type="protein sequence ID" value="KAL2056166.1"/>
    <property type="molecule type" value="Genomic_DNA"/>
</dbReference>
<reference evidence="2 3" key="1">
    <citation type="submission" date="2024-09" db="EMBL/GenBank/DDBJ databases">
        <title>Rethinking Asexuality: The Enigmatic Case of Functional Sexual Genes in Lepraria (Stereocaulaceae).</title>
        <authorList>
            <person name="Doellman M."/>
            <person name="Sun Y."/>
            <person name="Barcenas-Pena A."/>
            <person name="Lumbsch H.T."/>
            <person name="Grewe F."/>
        </authorList>
    </citation>
    <scope>NUCLEOTIDE SEQUENCE [LARGE SCALE GENOMIC DNA]</scope>
    <source>
        <strain evidence="2 3">Grewe 0041</strain>
    </source>
</reference>
<dbReference type="InterPro" id="IPR016024">
    <property type="entry name" value="ARM-type_fold"/>
</dbReference>
<dbReference type="SUPFAM" id="SSF48371">
    <property type="entry name" value="ARM repeat"/>
    <property type="match status" value="1"/>
</dbReference>
<evidence type="ECO:0000256" key="1">
    <source>
        <dbReference type="ARBA" id="ARBA00034736"/>
    </source>
</evidence>
<proteinExistence type="inferred from homology"/>
<name>A0ABR4BGK8_9LECA</name>
<dbReference type="InterPro" id="IPR018870">
    <property type="entry name" value="Tti2"/>
</dbReference>
<dbReference type="PANTHER" id="PTHR32226">
    <property type="entry name" value="TELO2-INTERACTING PROTEIN 2"/>
    <property type="match status" value="1"/>
</dbReference>
<gene>
    <name evidence="2" type="ORF">ABVK25_003809</name>
</gene>
<organism evidence="2 3">
    <name type="scientific">Lepraria finkii</name>
    <dbReference type="NCBI Taxonomy" id="1340010"/>
    <lineage>
        <taxon>Eukaryota</taxon>
        <taxon>Fungi</taxon>
        <taxon>Dikarya</taxon>
        <taxon>Ascomycota</taxon>
        <taxon>Pezizomycotina</taxon>
        <taxon>Lecanoromycetes</taxon>
        <taxon>OSLEUM clade</taxon>
        <taxon>Lecanoromycetidae</taxon>
        <taxon>Lecanorales</taxon>
        <taxon>Lecanorineae</taxon>
        <taxon>Stereocaulaceae</taxon>
        <taxon>Lepraria</taxon>
    </lineage>
</organism>
<sequence>MDLASLRRAARKYIKETTASNPTPEVAPIGPLSTDVQALSLASLTESLGISRSGDGEFQIFEKIFALEQYLLEAPNLESDPSSQNAAVFLRNWVADAILPSEAFAEKPLYSTDERPQLTPDDVARTRAIGHLGLMVLFNLHKLAPLSPGEPDIAVLTCLAAFSDGNDVWNSLTTQKQASLLAEVYVESGHLPALLASILQNRIKPLFSKSKNPAITQQGRRAIVPIESNETLHSDLDASSKPWKYHDVYIVTVFQWVLSHLSDSSLQANWPLVIPPLLAMIDDTSVTYKVKGCNCLMVLLRVCPATLLERTGLGEVFENAVMPCLLYLPSLTEEAESLQMLRAAYPALIALALARFPDEKDRTARMRALDRILRQGVLKGYAYAGEHVKIAELLVQQIIKLVNEMGIESVKHLKHILPLQSANLALPFATAYHPLLQASVKAVEAIIVNNWPRISYHRGEILKGLTICWCRIKDQGEVSREVEKVQESIEKVVRLLTSVLKADVDVVEEYRILVDSDARLRDLLVA</sequence>
<accession>A0ABR4BGK8</accession>